<evidence type="ECO:0000313" key="2">
    <source>
        <dbReference type="Proteomes" id="UP000824881"/>
    </source>
</evidence>
<dbReference type="Proteomes" id="UP000824881">
    <property type="component" value="Unassembled WGS sequence"/>
</dbReference>
<gene>
    <name evidence="1" type="ORF">CCMSSC00406_0006849</name>
</gene>
<sequence>MCHILCFLTGAGLATYLARRRHDPLYDDEEDVYYGDRMRERERNAATGNPDAGNVRGIEQVDRKQQQEQDLQQEARGTGERGRFHRSLSKVTRPLVEFFQNVGDALDETAHERQARHTTAATTTAQAPQPQPQPMAEKSPLPETGEKGERAYTPRT</sequence>
<organism evidence="1 2">
    <name type="scientific">Pleurotus cornucopiae</name>
    <name type="common">Cornucopia mushroom</name>
    <dbReference type="NCBI Taxonomy" id="5321"/>
    <lineage>
        <taxon>Eukaryota</taxon>
        <taxon>Fungi</taxon>
        <taxon>Dikarya</taxon>
        <taxon>Basidiomycota</taxon>
        <taxon>Agaricomycotina</taxon>
        <taxon>Agaricomycetes</taxon>
        <taxon>Agaricomycetidae</taxon>
        <taxon>Agaricales</taxon>
        <taxon>Pleurotineae</taxon>
        <taxon>Pleurotaceae</taxon>
        <taxon>Pleurotus</taxon>
    </lineage>
</organism>
<accession>A0ACB7J4M5</accession>
<reference evidence="1 2" key="1">
    <citation type="journal article" date="2021" name="Appl. Environ. Microbiol.">
        <title>Genetic linkage and physical mapping for an oyster mushroom Pleurotus cornucopiae and QTL analysis for the trait cap color.</title>
        <authorList>
            <person name="Zhang Y."/>
            <person name="Gao W."/>
            <person name="Sonnenberg A."/>
            <person name="Chen Q."/>
            <person name="Zhang J."/>
            <person name="Huang C."/>
        </authorList>
    </citation>
    <scope>NUCLEOTIDE SEQUENCE [LARGE SCALE GENOMIC DNA]</scope>
    <source>
        <strain evidence="1">CCMSSC00406</strain>
    </source>
</reference>
<dbReference type="EMBL" id="WQMT02000004">
    <property type="protein sequence ID" value="KAG9224181.1"/>
    <property type="molecule type" value="Genomic_DNA"/>
</dbReference>
<evidence type="ECO:0000313" key="1">
    <source>
        <dbReference type="EMBL" id="KAG9224181.1"/>
    </source>
</evidence>
<comment type="caution">
    <text evidence="1">The sequence shown here is derived from an EMBL/GenBank/DDBJ whole genome shotgun (WGS) entry which is preliminary data.</text>
</comment>
<keyword evidence="2" id="KW-1185">Reference proteome</keyword>
<proteinExistence type="predicted"/>
<name>A0ACB7J4M5_PLECO</name>
<protein>
    <submittedName>
        <fullName evidence="1">Uncharacterized protein</fullName>
    </submittedName>
</protein>